<proteinExistence type="predicted"/>
<reference evidence="2" key="1">
    <citation type="submission" date="2015-04" db="UniProtKB">
        <authorList>
            <consortium name="EnsemblPlants"/>
        </authorList>
    </citation>
    <scope>IDENTIFICATION</scope>
</reference>
<dbReference type="HOGENOM" id="CLU_2350292_0_0_1"/>
<dbReference type="Gramene" id="OMERI05G10780.1">
    <property type="protein sequence ID" value="OMERI05G10780.1"/>
    <property type="gene ID" value="OMERI05G10780"/>
</dbReference>
<sequence length="97" mass="10450">MTSRPSHHKSAIPLLSSPLSCLPSSPHFFLPCPNLPSTKNSSGEGRNERSDRSSPPSHPANLHCCPRVILGSWESDSGFLAAGCNHPCIASCRERPF</sequence>
<name>A0A0E0DQ12_9ORYZ</name>
<protein>
    <submittedName>
        <fullName evidence="2">Uncharacterized protein</fullName>
    </submittedName>
</protein>
<reference evidence="2" key="2">
    <citation type="submission" date="2018-05" db="EMBL/GenBank/DDBJ databases">
        <title>OmerRS3 (Oryza meridionalis Reference Sequence Version 3).</title>
        <authorList>
            <person name="Zhang J."/>
            <person name="Kudrna D."/>
            <person name="Lee S."/>
            <person name="Talag J."/>
            <person name="Welchert J."/>
            <person name="Wing R.A."/>
        </authorList>
    </citation>
    <scope>NUCLEOTIDE SEQUENCE [LARGE SCALE GENOMIC DNA]</scope>
    <source>
        <strain evidence="2">cv. OR44</strain>
    </source>
</reference>
<keyword evidence="3" id="KW-1185">Reference proteome</keyword>
<dbReference type="Proteomes" id="UP000008021">
    <property type="component" value="Chromosome 5"/>
</dbReference>
<evidence type="ECO:0000313" key="3">
    <source>
        <dbReference type="Proteomes" id="UP000008021"/>
    </source>
</evidence>
<feature type="compositionally biased region" description="Polar residues" evidence="1">
    <location>
        <begin position="35"/>
        <end position="44"/>
    </location>
</feature>
<dbReference type="AlphaFoldDB" id="A0A0E0DQ12"/>
<organism evidence="2">
    <name type="scientific">Oryza meridionalis</name>
    <dbReference type="NCBI Taxonomy" id="40149"/>
    <lineage>
        <taxon>Eukaryota</taxon>
        <taxon>Viridiplantae</taxon>
        <taxon>Streptophyta</taxon>
        <taxon>Embryophyta</taxon>
        <taxon>Tracheophyta</taxon>
        <taxon>Spermatophyta</taxon>
        <taxon>Magnoliopsida</taxon>
        <taxon>Liliopsida</taxon>
        <taxon>Poales</taxon>
        <taxon>Poaceae</taxon>
        <taxon>BOP clade</taxon>
        <taxon>Oryzoideae</taxon>
        <taxon>Oryzeae</taxon>
        <taxon>Oryzinae</taxon>
        <taxon>Oryza</taxon>
    </lineage>
</organism>
<feature type="region of interest" description="Disordered" evidence="1">
    <location>
        <begin position="33"/>
        <end position="61"/>
    </location>
</feature>
<evidence type="ECO:0000256" key="1">
    <source>
        <dbReference type="SAM" id="MobiDB-lite"/>
    </source>
</evidence>
<dbReference type="EnsemblPlants" id="OMERI05G10780.1">
    <property type="protein sequence ID" value="OMERI05G10780.1"/>
    <property type="gene ID" value="OMERI05G10780"/>
</dbReference>
<accession>A0A0E0DQ12</accession>
<evidence type="ECO:0000313" key="2">
    <source>
        <dbReference type="EnsemblPlants" id="OMERI05G10780.1"/>
    </source>
</evidence>